<sequence length="400" mass="44301">HPGVLACPPPPRAFWLLRLRSRPQSCPPTRPDLLNVHLVPHTHDDVGWLKTVEQYFYGVHNEVQHAGVQYILDSVVAQLVADPSRRFIYAEVAFLARWWRQQDEATRRTVRQLVEQGRLELVGGGWCMSDEAAAHYSPIIEQLALGRRFLRRELGACGTPRVAWQIDPFGHSRQLAAIFAQMGYDGLFVGRVDHQDKARREQRREMELLWRASGSLPPPAADLFTGVLPNVYNPPSGFCWDQLCSDPPVVDEDSEENNVDSVVSAFLQIANAQVGAPGCWGAPWVLDTSNANLWFKNMDKLIAHINARVSGVPPVTPTHIPTICCPTPSPISPPTPFFPASQRQPRPRPLLHPVLLPLGAAPGQPLLVRRGGGSLRGDPRCSGGTDRQTDVAFLQVPEDG</sequence>
<proteinExistence type="predicted"/>
<feature type="domain" description="Glycoside hydrolase family 38 N-terminal" evidence="5">
    <location>
        <begin position="35"/>
        <end position="308"/>
    </location>
</feature>
<evidence type="ECO:0000313" key="6">
    <source>
        <dbReference type="Ensembl" id="ENSSOCP00000008933.1"/>
    </source>
</evidence>
<dbReference type="InterPro" id="IPR050843">
    <property type="entry name" value="Glycosyl_Hydrlase_38"/>
</dbReference>
<dbReference type="InterPro" id="IPR000602">
    <property type="entry name" value="Glyco_hydro_38_N"/>
</dbReference>
<organism evidence="6 7">
    <name type="scientific">Strix occidentalis caurina</name>
    <name type="common">northern spotted owl</name>
    <dbReference type="NCBI Taxonomy" id="311401"/>
    <lineage>
        <taxon>Eukaryota</taxon>
        <taxon>Metazoa</taxon>
        <taxon>Chordata</taxon>
        <taxon>Craniata</taxon>
        <taxon>Vertebrata</taxon>
        <taxon>Euteleostomi</taxon>
        <taxon>Archelosauria</taxon>
        <taxon>Archosauria</taxon>
        <taxon>Dinosauria</taxon>
        <taxon>Saurischia</taxon>
        <taxon>Theropoda</taxon>
        <taxon>Coelurosauria</taxon>
        <taxon>Aves</taxon>
        <taxon>Neognathae</taxon>
        <taxon>Neoaves</taxon>
        <taxon>Telluraves</taxon>
        <taxon>Strigiformes</taxon>
        <taxon>Strigidae</taxon>
        <taxon>Strix</taxon>
    </lineage>
</organism>
<evidence type="ECO:0000313" key="7">
    <source>
        <dbReference type="Proteomes" id="UP000694551"/>
    </source>
</evidence>
<keyword evidence="7" id="KW-1185">Reference proteome</keyword>
<dbReference type="PANTHER" id="PTHR11607">
    <property type="entry name" value="ALPHA-MANNOSIDASE"/>
    <property type="match status" value="1"/>
</dbReference>
<dbReference type="GO" id="GO:0005764">
    <property type="term" value="C:lysosome"/>
    <property type="evidence" value="ECO:0007669"/>
    <property type="project" value="TreeGrafter"/>
</dbReference>
<reference evidence="6" key="2">
    <citation type="submission" date="2025-09" db="UniProtKB">
        <authorList>
            <consortium name="Ensembl"/>
        </authorList>
    </citation>
    <scope>IDENTIFICATION</scope>
</reference>
<dbReference type="FunFam" id="3.20.110.10:FF:000001">
    <property type="entry name" value="Alpha-mannosidase"/>
    <property type="match status" value="1"/>
</dbReference>
<dbReference type="PANTHER" id="PTHR11607:SF3">
    <property type="entry name" value="LYSOSOMAL ALPHA-MANNOSIDASE"/>
    <property type="match status" value="1"/>
</dbReference>
<name>A0A8D0F3K4_STROC</name>
<evidence type="ECO:0000256" key="3">
    <source>
        <dbReference type="ARBA" id="ARBA00044241"/>
    </source>
</evidence>
<reference evidence="6" key="1">
    <citation type="submission" date="2025-08" db="UniProtKB">
        <authorList>
            <consortium name="Ensembl"/>
        </authorList>
    </citation>
    <scope>IDENTIFICATION</scope>
</reference>
<evidence type="ECO:0000256" key="2">
    <source>
        <dbReference type="ARBA" id="ARBA00044220"/>
    </source>
</evidence>
<dbReference type="AlphaFoldDB" id="A0A8D0F3K4"/>
<accession>A0A8D0F3K4</accession>
<dbReference type="Gene3D" id="3.20.110.10">
    <property type="entry name" value="Glycoside hydrolase 38, N terminal domain"/>
    <property type="match status" value="1"/>
</dbReference>
<dbReference type="CDD" id="cd10810">
    <property type="entry name" value="GH38N_AMII_LAM_like"/>
    <property type="match status" value="1"/>
</dbReference>
<evidence type="ECO:0000256" key="1">
    <source>
        <dbReference type="ARBA" id="ARBA00044166"/>
    </source>
</evidence>
<evidence type="ECO:0000259" key="5">
    <source>
        <dbReference type="Pfam" id="PF01074"/>
    </source>
</evidence>
<dbReference type="GO" id="GO:0006013">
    <property type="term" value="P:mannose metabolic process"/>
    <property type="evidence" value="ECO:0007669"/>
    <property type="project" value="InterPro"/>
</dbReference>
<dbReference type="InterPro" id="IPR027291">
    <property type="entry name" value="Glyco_hydro_38_N_sf"/>
</dbReference>
<dbReference type="InterPro" id="IPR011330">
    <property type="entry name" value="Glyco_hydro/deAcase_b/a-brl"/>
</dbReference>
<dbReference type="SUPFAM" id="SSF88713">
    <property type="entry name" value="Glycoside hydrolase/deacetylase"/>
    <property type="match status" value="1"/>
</dbReference>
<protein>
    <recommendedName>
        <fullName evidence="1">Lysosomal alpha-mannosidase</fullName>
    </recommendedName>
    <alternativeName>
        <fullName evidence="3">Lysosomal acid alpha-mannosidase</fullName>
    </alternativeName>
    <alternativeName>
        <fullName evidence="2">Mannosidase alpha class 2B member 1</fullName>
    </alternativeName>
    <alternativeName>
        <fullName evidence="4">Mannosidase alpha-B</fullName>
    </alternativeName>
</protein>
<dbReference type="Proteomes" id="UP000694551">
    <property type="component" value="Unplaced"/>
</dbReference>
<dbReference type="Pfam" id="PF01074">
    <property type="entry name" value="Glyco_hydro_38N"/>
    <property type="match status" value="1"/>
</dbReference>
<dbReference type="Ensembl" id="ENSSOCT00000009169.1">
    <property type="protein sequence ID" value="ENSSOCP00000008933.1"/>
    <property type="gene ID" value="ENSSOCG00000006817.1"/>
</dbReference>
<evidence type="ECO:0000256" key="4">
    <source>
        <dbReference type="ARBA" id="ARBA00044360"/>
    </source>
</evidence>
<dbReference type="GO" id="GO:0004559">
    <property type="term" value="F:alpha-mannosidase activity"/>
    <property type="evidence" value="ECO:0007669"/>
    <property type="project" value="InterPro"/>
</dbReference>